<dbReference type="STRING" id="1841860.GCA_900157375_00284"/>
<dbReference type="GO" id="GO:0016787">
    <property type="term" value="F:hydrolase activity"/>
    <property type="evidence" value="ECO:0007669"/>
    <property type="project" value="UniProtKB-KW"/>
</dbReference>
<feature type="non-terminal residue" evidence="2">
    <location>
        <position position="1"/>
    </location>
</feature>
<keyword evidence="2" id="KW-0378">Hydrolase</keyword>
<dbReference type="SUPFAM" id="SSF53474">
    <property type="entry name" value="alpha/beta-Hydrolases"/>
    <property type="match status" value="1"/>
</dbReference>
<evidence type="ECO:0000259" key="1">
    <source>
        <dbReference type="Pfam" id="PF12697"/>
    </source>
</evidence>
<dbReference type="GO" id="GO:0016020">
    <property type="term" value="C:membrane"/>
    <property type="evidence" value="ECO:0007669"/>
    <property type="project" value="TreeGrafter"/>
</dbReference>
<gene>
    <name evidence="2" type="ORF">MRAB57_283</name>
</gene>
<reference evidence="2 3" key="1">
    <citation type="submission" date="2017-01" db="EMBL/GenBank/DDBJ databases">
        <authorList>
            <consortium name="Urmite Genomes"/>
        </authorList>
    </citation>
    <scope>NUCLEOTIDE SEQUENCE [LARGE SCALE GENOMIC DNA]</scope>
    <source>
        <strain evidence="2 3">AB57</strain>
    </source>
</reference>
<evidence type="ECO:0000313" key="3">
    <source>
        <dbReference type="Proteomes" id="UP000240988"/>
    </source>
</evidence>
<dbReference type="Pfam" id="PF12697">
    <property type="entry name" value="Abhydrolase_6"/>
    <property type="match status" value="1"/>
</dbReference>
<dbReference type="InterPro" id="IPR050266">
    <property type="entry name" value="AB_hydrolase_sf"/>
</dbReference>
<dbReference type="InterPro" id="IPR000073">
    <property type="entry name" value="AB_hydrolase_1"/>
</dbReference>
<dbReference type="PRINTS" id="PR00111">
    <property type="entry name" value="ABHYDROLASE"/>
</dbReference>
<proteinExistence type="predicted"/>
<name>A0A2U3NM20_9MYCO</name>
<dbReference type="Proteomes" id="UP000240988">
    <property type="component" value="Unassembled WGS sequence"/>
</dbReference>
<feature type="domain" description="AB hydrolase-1" evidence="1">
    <location>
        <begin position="33"/>
        <end position="266"/>
    </location>
</feature>
<organism evidence="2 3">
    <name type="scientific">Mycobacterium rhizamassiliense</name>
    <dbReference type="NCBI Taxonomy" id="1841860"/>
    <lineage>
        <taxon>Bacteria</taxon>
        <taxon>Bacillati</taxon>
        <taxon>Actinomycetota</taxon>
        <taxon>Actinomycetes</taxon>
        <taxon>Mycobacteriales</taxon>
        <taxon>Mycobacteriaceae</taxon>
        <taxon>Mycobacterium</taxon>
    </lineage>
</organism>
<keyword evidence="3" id="KW-1185">Reference proteome</keyword>
<sequence length="275" mass="29327">VQPQAGIGTWHHRRVSPDLHVHRFGPPGPVRMLALHGLTGHGQRWQQLADYLPEIAIAAPDLIGHGRSSWAAPWSIDANVAALSALLDADAGGPVLVVGHSFGGGLAMHLAAARPDRVAALLLLDPAVGLDGGWMREIAEAMFSSPDYPDPAEARAEKANGSWADVDSAVLDSELDEHLVELPGGRYGWRVSVPAMMSYWSELARDLVLPPPGMPTTLVRAAWTSPPYVGDELVAGLRQRSGSEFEFLTFECNHMVPAAMPTEVAALARKLLAAG</sequence>
<protein>
    <submittedName>
        <fullName evidence="2">Lysophospholipase, alpha-beta hydrolase superfamily</fullName>
    </submittedName>
</protein>
<dbReference type="EMBL" id="FUFA01000001">
    <property type="protein sequence ID" value="SPM32484.1"/>
    <property type="molecule type" value="Genomic_DNA"/>
</dbReference>
<dbReference type="Gene3D" id="3.40.50.1820">
    <property type="entry name" value="alpha/beta hydrolase"/>
    <property type="match status" value="1"/>
</dbReference>
<dbReference type="InterPro" id="IPR029058">
    <property type="entry name" value="AB_hydrolase_fold"/>
</dbReference>
<evidence type="ECO:0000313" key="2">
    <source>
        <dbReference type="EMBL" id="SPM32484.1"/>
    </source>
</evidence>
<dbReference type="PANTHER" id="PTHR43798">
    <property type="entry name" value="MONOACYLGLYCEROL LIPASE"/>
    <property type="match status" value="1"/>
</dbReference>
<dbReference type="AlphaFoldDB" id="A0A2U3NM20"/>
<accession>A0A2U3NM20</accession>
<dbReference type="PANTHER" id="PTHR43798:SF33">
    <property type="entry name" value="HYDROLASE, PUTATIVE (AFU_ORTHOLOGUE AFUA_2G14860)-RELATED"/>
    <property type="match status" value="1"/>
</dbReference>